<evidence type="ECO:0000259" key="9">
    <source>
        <dbReference type="SMART" id="SM00849"/>
    </source>
</evidence>
<organism evidence="10 11">
    <name type="scientific">Anaerotruncus massiliensis</name>
    <name type="common">ex Liu et al. 2021</name>
    <dbReference type="NCBI Taxonomy" id="2321404"/>
    <lineage>
        <taxon>Bacteria</taxon>
        <taxon>Bacillati</taxon>
        <taxon>Bacillota</taxon>
        <taxon>Clostridia</taxon>
        <taxon>Eubacteriales</taxon>
        <taxon>Oscillospiraceae</taxon>
        <taxon>Anaerotruncus</taxon>
    </lineage>
</organism>
<dbReference type="PANTHER" id="PTHR46018">
    <property type="entry name" value="ZINC PHOSPHODIESTERASE ELAC PROTEIN 1"/>
    <property type="match status" value="1"/>
</dbReference>
<dbReference type="GO" id="GO:0008270">
    <property type="term" value="F:zinc ion binding"/>
    <property type="evidence" value="ECO:0007669"/>
    <property type="project" value="UniProtKB-UniRule"/>
</dbReference>
<comment type="caution">
    <text evidence="10">The sequence shown here is derived from an EMBL/GenBank/DDBJ whole genome shotgun (WGS) entry which is preliminary data.</text>
</comment>
<dbReference type="SMART" id="SM00849">
    <property type="entry name" value="Lactamase_B"/>
    <property type="match status" value="1"/>
</dbReference>
<dbReference type="AlphaFoldDB" id="A0A498CNS8"/>
<dbReference type="Proteomes" id="UP000276301">
    <property type="component" value="Unassembled WGS sequence"/>
</dbReference>
<feature type="active site" description="Proton acceptor" evidence="8">
    <location>
        <position position="65"/>
    </location>
</feature>
<dbReference type="GO" id="GO:0042781">
    <property type="term" value="F:3'-tRNA processing endoribonuclease activity"/>
    <property type="evidence" value="ECO:0007669"/>
    <property type="project" value="UniProtKB-UniRule"/>
</dbReference>
<dbReference type="NCBIfam" id="NF000801">
    <property type="entry name" value="PRK00055.1-3"/>
    <property type="match status" value="1"/>
</dbReference>
<feature type="binding site" evidence="8">
    <location>
        <position position="66"/>
    </location>
    <ligand>
        <name>Zn(2+)</name>
        <dbReference type="ChEBI" id="CHEBI:29105"/>
        <label>2</label>
        <note>catalytic</note>
    </ligand>
</feature>
<feature type="domain" description="Metallo-beta-lactamase" evidence="9">
    <location>
        <begin position="19"/>
        <end position="265"/>
    </location>
</feature>
<evidence type="ECO:0000256" key="4">
    <source>
        <dbReference type="ARBA" id="ARBA00022723"/>
    </source>
</evidence>
<keyword evidence="7 8" id="KW-0862">Zinc</keyword>
<comment type="catalytic activity">
    <reaction evidence="8">
        <text>Endonucleolytic cleavage of RNA, removing extra 3' nucleotides from tRNA precursor, generating 3' termini of tRNAs. A 3'-hydroxy group is left at the tRNA terminus and a 5'-phosphoryl group is left at the trailer molecule.</text>
        <dbReference type="EC" id="3.1.26.11"/>
    </reaction>
</comment>
<accession>A0A498CNS8</accession>
<comment type="subunit">
    <text evidence="1 8">Homodimer.</text>
</comment>
<keyword evidence="6 8" id="KW-0378">Hydrolase</keyword>
<dbReference type="EMBL" id="RCHT01000012">
    <property type="protein sequence ID" value="RLL10834.1"/>
    <property type="molecule type" value="Genomic_DNA"/>
</dbReference>
<evidence type="ECO:0000256" key="8">
    <source>
        <dbReference type="HAMAP-Rule" id="MF_01818"/>
    </source>
</evidence>
<feature type="binding site" evidence="8">
    <location>
        <position position="63"/>
    </location>
    <ligand>
        <name>Zn(2+)</name>
        <dbReference type="ChEBI" id="CHEBI:29105"/>
        <label>1</label>
        <note>catalytic</note>
    </ligand>
</feature>
<keyword evidence="11" id="KW-1185">Reference proteome</keyword>
<dbReference type="InterPro" id="IPR001279">
    <property type="entry name" value="Metallo-B-lactamas"/>
</dbReference>
<protein>
    <recommendedName>
        <fullName evidence="8">Ribonuclease Z</fullName>
        <shortName evidence="8">RNase Z</shortName>
        <ecNumber evidence="8">3.1.26.11</ecNumber>
    </recommendedName>
    <alternativeName>
        <fullName evidence="8">tRNA 3 endonuclease</fullName>
    </alternativeName>
    <alternativeName>
        <fullName evidence="8">tRNase Z</fullName>
    </alternativeName>
</protein>
<comment type="similarity">
    <text evidence="8">Belongs to the RNase Z family.</text>
</comment>
<evidence type="ECO:0000256" key="3">
    <source>
        <dbReference type="ARBA" id="ARBA00022722"/>
    </source>
</evidence>
<gene>
    <name evidence="8" type="primary">rnz</name>
    <name evidence="10" type="ORF">D4A47_08045</name>
</gene>
<dbReference type="Pfam" id="PF12706">
    <property type="entry name" value="Lactamase_B_2"/>
    <property type="match status" value="1"/>
</dbReference>
<feature type="binding site" evidence="8">
    <location>
        <position position="137"/>
    </location>
    <ligand>
        <name>Zn(2+)</name>
        <dbReference type="ChEBI" id="CHEBI:29105"/>
        <label>1</label>
        <note>catalytic</note>
    </ligand>
</feature>
<evidence type="ECO:0000256" key="1">
    <source>
        <dbReference type="ARBA" id="ARBA00011738"/>
    </source>
</evidence>
<dbReference type="InterPro" id="IPR013471">
    <property type="entry name" value="RNase_Z/BN"/>
</dbReference>
<keyword evidence="5 8" id="KW-0255">Endonuclease</keyword>
<dbReference type="PANTHER" id="PTHR46018:SF2">
    <property type="entry name" value="ZINC PHOSPHODIESTERASE ELAC PROTEIN 1"/>
    <property type="match status" value="1"/>
</dbReference>
<evidence type="ECO:0000256" key="6">
    <source>
        <dbReference type="ARBA" id="ARBA00022801"/>
    </source>
</evidence>
<feature type="binding site" evidence="8">
    <location>
        <position position="265"/>
    </location>
    <ligand>
        <name>Zn(2+)</name>
        <dbReference type="ChEBI" id="CHEBI:29105"/>
        <label>2</label>
        <note>catalytic</note>
    </ligand>
</feature>
<evidence type="ECO:0000313" key="11">
    <source>
        <dbReference type="Proteomes" id="UP000276301"/>
    </source>
</evidence>
<feature type="binding site" evidence="8">
    <location>
        <position position="206"/>
    </location>
    <ligand>
        <name>Zn(2+)</name>
        <dbReference type="ChEBI" id="CHEBI:29105"/>
        <label>1</label>
        <note>catalytic</note>
    </ligand>
</feature>
<evidence type="ECO:0000313" key="10">
    <source>
        <dbReference type="EMBL" id="RLL10834.1"/>
    </source>
</evidence>
<dbReference type="CDD" id="cd07717">
    <property type="entry name" value="RNaseZ_ZiPD-like_MBL-fold"/>
    <property type="match status" value="1"/>
</dbReference>
<comment type="function">
    <text evidence="8">Zinc phosphodiesterase, which displays some tRNA 3'-processing endonuclease activity. Probably involved in tRNA maturation, by removing a 3'-trailer from precursor tRNA.</text>
</comment>
<keyword evidence="2 8" id="KW-0819">tRNA processing</keyword>
<dbReference type="SUPFAM" id="SSF56281">
    <property type="entry name" value="Metallo-hydrolase/oxidoreductase"/>
    <property type="match status" value="1"/>
</dbReference>
<evidence type="ECO:0000256" key="5">
    <source>
        <dbReference type="ARBA" id="ARBA00022759"/>
    </source>
</evidence>
<dbReference type="Pfam" id="PF23023">
    <property type="entry name" value="Anti-Pycsar_Apyc1"/>
    <property type="match status" value="1"/>
</dbReference>
<comment type="cofactor">
    <cofactor evidence="8">
        <name>Zn(2+)</name>
        <dbReference type="ChEBI" id="CHEBI:29105"/>
    </cofactor>
    <text evidence="8">Binds 2 Zn(2+) ions.</text>
</comment>
<feature type="binding site" evidence="8">
    <location>
        <position position="206"/>
    </location>
    <ligand>
        <name>Zn(2+)</name>
        <dbReference type="ChEBI" id="CHEBI:29105"/>
        <label>2</label>
        <note>catalytic</note>
    </ligand>
</feature>
<keyword evidence="3 8" id="KW-0540">Nuclease</keyword>
<evidence type="ECO:0000256" key="7">
    <source>
        <dbReference type="ARBA" id="ARBA00022833"/>
    </source>
</evidence>
<name>A0A498CNS8_9FIRM</name>
<feature type="binding site" evidence="8">
    <location>
        <position position="61"/>
    </location>
    <ligand>
        <name>Zn(2+)</name>
        <dbReference type="ChEBI" id="CHEBI:29105"/>
        <label>1</label>
        <note>catalytic</note>
    </ligand>
</feature>
<dbReference type="RefSeq" id="WP_121586898.1">
    <property type="nucleotide sequence ID" value="NZ_RCHT01000012.1"/>
</dbReference>
<feature type="binding site" evidence="8">
    <location>
        <position position="65"/>
    </location>
    <ligand>
        <name>Zn(2+)</name>
        <dbReference type="ChEBI" id="CHEBI:29105"/>
        <label>2</label>
        <note>catalytic</note>
    </ligand>
</feature>
<evidence type="ECO:0000256" key="2">
    <source>
        <dbReference type="ARBA" id="ARBA00022694"/>
    </source>
</evidence>
<keyword evidence="4 8" id="KW-0479">Metal-binding</keyword>
<dbReference type="Gene3D" id="3.60.15.10">
    <property type="entry name" value="Ribonuclease Z/Hydroxyacylglutathione hydrolase-like"/>
    <property type="match status" value="1"/>
</dbReference>
<reference evidence="10 11" key="1">
    <citation type="submission" date="2018-10" db="EMBL/GenBank/DDBJ databases">
        <title>Anaerotruncus faecis sp. nov., isolated from human feces.</title>
        <authorList>
            <person name="Wang Y.-J."/>
        </authorList>
    </citation>
    <scope>NUCLEOTIDE SEQUENCE [LARGE SCALE GENOMIC DNA]</scope>
    <source>
        <strain evidence="10 11">22A2-44</strain>
    </source>
</reference>
<proteinExistence type="inferred from homology"/>
<dbReference type="EC" id="3.1.26.11" evidence="8"/>
<dbReference type="HAMAP" id="MF_01818">
    <property type="entry name" value="RNase_Z_BN"/>
    <property type="match status" value="1"/>
</dbReference>
<dbReference type="InterPro" id="IPR036866">
    <property type="entry name" value="RibonucZ/Hydroxyglut_hydro"/>
</dbReference>
<sequence length="301" mass="32630">MLSVCLPGTGGFMPLGNRWLTCCWMEYQGRALLIDCGEGTQLALRAAGCRLSRLDTLLITHYHADHVAGLPGLLLSAGNSGKTSPLTIAGPPGLRYVVPALMMIAPVPYPVELVELGAGDALDGWDGLTVSSLPLKHRIPCYGYRVRVARKPVFNPQKAEALGIPKPLYRTLHAGEAVTLPDGRRIEPEQVLDGARRPLSVCYCTDTLPIPAIAEFARDADLMIAEGMYGDDAMEEKLREKMHSLFSQSARLAARADARRLWLTHYSPALADPQEWIGRARAEFPGAVAAHDGIRITLGGE</sequence>